<dbReference type="EMBL" id="CP060804">
    <property type="protein sequence ID" value="QNP37239.1"/>
    <property type="molecule type" value="Genomic_DNA"/>
</dbReference>
<protein>
    <submittedName>
        <fullName evidence="1">Toxin</fullName>
    </submittedName>
</protein>
<reference evidence="1 2" key="1">
    <citation type="submission" date="2020-08" db="EMBL/GenBank/DDBJ databases">
        <title>Enterococcus faecalis SF28073 genome assembly.</title>
        <authorList>
            <person name="Duerkop B.A."/>
            <person name="Johnson C.N."/>
        </authorList>
    </citation>
    <scope>NUCLEOTIDE SEQUENCE [LARGE SCALE GENOMIC DNA]</scope>
    <source>
        <strain evidence="1 2">SF28073</strain>
    </source>
</reference>
<name>A0A6B1XWA7_ENTFL</name>
<evidence type="ECO:0000313" key="1">
    <source>
        <dbReference type="EMBL" id="QNP37239.1"/>
    </source>
</evidence>
<organism evidence="1 2">
    <name type="scientific">Enterococcus faecalis</name>
    <name type="common">Streptococcus faecalis</name>
    <dbReference type="NCBI Taxonomy" id="1351"/>
    <lineage>
        <taxon>Bacteria</taxon>
        <taxon>Bacillati</taxon>
        <taxon>Bacillota</taxon>
        <taxon>Bacilli</taxon>
        <taxon>Lactobacillales</taxon>
        <taxon>Enterococcaceae</taxon>
        <taxon>Enterococcus</taxon>
    </lineage>
</organism>
<accession>A0A6B1XWA7</accession>
<dbReference type="RefSeq" id="WP_002380719.1">
    <property type="nucleotide sequence ID" value="NZ_CAXOFR010000004.1"/>
</dbReference>
<gene>
    <name evidence="1" type="ORF">H9Q64_12305</name>
</gene>
<evidence type="ECO:0000313" key="2">
    <source>
        <dbReference type="Proteomes" id="UP000516122"/>
    </source>
</evidence>
<dbReference type="AlphaFoldDB" id="A0A6B1XWA7"/>
<sequence>MNNYEMLVNALSEEVPIKEVPLYEQTKDTAYFYKGTIFIEKSLSTVEKRERLYEEYGHCKTSVGNILSQNVLENRKQEKKARAYGMAQAISLDDLIDAWNVGCKYYWECAEFLGFTTQYVIDSVQNIKEMYGINFTYKNFEFRFITESCIEIIE</sequence>
<dbReference type="Proteomes" id="UP000516122">
    <property type="component" value="Chromosome"/>
</dbReference>
<proteinExistence type="predicted"/>